<dbReference type="EMBL" id="BRZM01000005">
    <property type="protein sequence ID" value="GLD48153.1"/>
    <property type="molecule type" value="Genomic_DNA"/>
</dbReference>
<accession>A0AAD3QXN3</accession>
<dbReference type="AlphaFoldDB" id="A0AAD3QXN3"/>
<comment type="caution">
    <text evidence="1">The sequence shown here is derived from an EMBL/GenBank/DDBJ whole genome shotgun (WGS) entry which is preliminary data.</text>
</comment>
<keyword evidence="2" id="KW-1185">Reference proteome</keyword>
<organism evidence="1 2">
    <name type="scientific">Lates japonicus</name>
    <name type="common">Japanese lates</name>
    <dbReference type="NCBI Taxonomy" id="270547"/>
    <lineage>
        <taxon>Eukaryota</taxon>
        <taxon>Metazoa</taxon>
        <taxon>Chordata</taxon>
        <taxon>Craniata</taxon>
        <taxon>Vertebrata</taxon>
        <taxon>Euteleostomi</taxon>
        <taxon>Actinopterygii</taxon>
        <taxon>Neopterygii</taxon>
        <taxon>Teleostei</taxon>
        <taxon>Neoteleostei</taxon>
        <taxon>Acanthomorphata</taxon>
        <taxon>Carangaria</taxon>
        <taxon>Carangaria incertae sedis</taxon>
        <taxon>Centropomidae</taxon>
        <taxon>Lates</taxon>
    </lineage>
</organism>
<proteinExistence type="predicted"/>
<dbReference type="Proteomes" id="UP001279410">
    <property type="component" value="Unassembled WGS sequence"/>
</dbReference>
<protein>
    <submittedName>
        <fullName evidence="1">Plexin-C1-like protein</fullName>
    </submittedName>
</protein>
<gene>
    <name evidence="1" type="ORF">AKAME5_000217600</name>
</gene>
<name>A0AAD3QXN3_LATJO</name>
<sequence length="139" mass="15174">MILLPEEKLYQRSTILTLCPESDPERNLRRELTAGRRCFTGLLASSVIPGGPSVLWSGVFSVDGGQSNTELLVFDISPDLTGEDDSDPDFCSVCSKKTRVAKTLKPKAALQTELRPSSSSEALDGFLHRQEMDSSLSLL</sequence>
<evidence type="ECO:0000313" key="2">
    <source>
        <dbReference type="Proteomes" id="UP001279410"/>
    </source>
</evidence>
<evidence type="ECO:0000313" key="1">
    <source>
        <dbReference type="EMBL" id="GLD48153.1"/>
    </source>
</evidence>
<reference evidence="1" key="1">
    <citation type="submission" date="2022-08" db="EMBL/GenBank/DDBJ databases">
        <title>Genome sequencing of akame (Lates japonicus).</title>
        <authorList>
            <person name="Hashiguchi Y."/>
            <person name="Takahashi H."/>
        </authorList>
    </citation>
    <scope>NUCLEOTIDE SEQUENCE</scope>
    <source>
        <strain evidence="1">Kochi</strain>
    </source>
</reference>